<dbReference type="EMBL" id="JACRTB010000006">
    <property type="protein sequence ID" value="MBC8575746.1"/>
    <property type="molecule type" value="Genomic_DNA"/>
</dbReference>
<evidence type="ECO:0008006" key="3">
    <source>
        <dbReference type="Google" id="ProtNLM"/>
    </source>
</evidence>
<dbReference type="Proteomes" id="UP000658131">
    <property type="component" value="Unassembled WGS sequence"/>
</dbReference>
<gene>
    <name evidence="1" type="ORF">H8717_04865</name>
</gene>
<evidence type="ECO:0000313" key="1">
    <source>
        <dbReference type="EMBL" id="MBC8575746.1"/>
    </source>
</evidence>
<protein>
    <recommendedName>
        <fullName evidence="3">Lipoprotein</fullName>
    </recommendedName>
</protein>
<accession>A0ABR7NH64</accession>
<sequence>MNRNRPLALLLAAALLLAGCSREGFEASLSRADESSAPQAQSGKPEQVGAVYELEELTADGIEGSYQVPAAADEAQEKAAKRISRSIRGMVKQLPELLAQDGAAPAITLESKVTRNDGTWFSISFSVVAGEDERRFGWGMTFDSATGGAAGLDSFIEPEALSVLLLDGPSAELLEEGDASEAQRAYLTAQGSESLCGRLLKSDYGDPQTVLDASYYLDGSNVVAVFAAPQEDGGVVRAAIKI</sequence>
<evidence type="ECO:0000313" key="2">
    <source>
        <dbReference type="Proteomes" id="UP000658131"/>
    </source>
</evidence>
<reference evidence="1 2" key="1">
    <citation type="submission" date="2020-08" db="EMBL/GenBank/DDBJ databases">
        <title>Genome public.</title>
        <authorList>
            <person name="Liu C."/>
            <person name="Sun Q."/>
        </authorList>
    </citation>
    <scope>NUCLEOTIDE SEQUENCE [LARGE SCALE GENOMIC DNA]</scope>
    <source>
        <strain evidence="1 2">BX1</strain>
    </source>
</reference>
<keyword evidence="2" id="KW-1185">Reference proteome</keyword>
<dbReference type="PROSITE" id="PS51257">
    <property type="entry name" value="PROKAR_LIPOPROTEIN"/>
    <property type="match status" value="1"/>
</dbReference>
<proteinExistence type="predicted"/>
<name>A0ABR7NH64_9FIRM</name>
<dbReference type="RefSeq" id="WP_262399348.1">
    <property type="nucleotide sequence ID" value="NZ_JACRTB010000006.1"/>
</dbReference>
<organism evidence="1 2">
    <name type="scientific">Yanshouia hominis</name>
    <dbReference type="NCBI Taxonomy" id="2763673"/>
    <lineage>
        <taxon>Bacteria</taxon>
        <taxon>Bacillati</taxon>
        <taxon>Bacillota</taxon>
        <taxon>Clostridia</taxon>
        <taxon>Eubacteriales</taxon>
        <taxon>Oscillospiraceae</taxon>
        <taxon>Yanshouia</taxon>
    </lineage>
</organism>
<comment type="caution">
    <text evidence="1">The sequence shown here is derived from an EMBL/GenBank/DDBJ whole genome shotgun (WGS) entry which is preliminary data.</text>
</comment>